<accession>A0A518HSN8</accession>
<protein>
    <submittedName>
        <fullName evidence="2">NACHT domain protein</fullName>
    </submittedName>
</protein>
<dbReference type="Proteomes" id="UP000319004">
    <property type="component" value="Chromosome"/>
</dbReference>
<dbReference type="Gene3D" id="3.40.50.300">
    <property type="entry name" value="P-loop containing nucleotide triphosphate hydrolases"/>
    <property type="match status" value="1"/>
</dbReference>
<evidence type="ECO:0000259" key="1">
    <source>
        <dbReference type="Pfam" id="PF05729"/>
    </source>
</evidence>
<organism evidence="2 3">
    <name type="scientific">Stieleria neptunia</name>
    <dbReference type="NCBI Taxonomy" id="2527979"/>
    <lineage>
        <taxon>Bacteria</taxon>
        <taxon>Pseudomonadati</taxon>
        <taxon>Planctomycetota</taxon>
        <taxon>Planctomycetia</taxon>
        <taxon>Pirellulales</taxon>
        <taxon>Pirellulaceae</taxon>
        <taxon>Stieleria</taxon>
    </lineage>
</organism>
<keyword evidence="3" id="KW-1185">Reference proteome</keyword>
<name>A0A518HSN8_9BACT</name>
<gene>
    <name evidence="2" type="ORF">Enr13x_37300</name>
</gene>
<dbReference type="Pfam" id="PF05729">
    <property type="entry name" value="NACHT"/>
    <property type="match status" value="1"/>
</dbReference>
<dbReference type="AlphaFoldDB" id="A0A518HSN8"/>
<dbReference type="EMBL" id="CP037423">
    <property type="protein sequence ID" value="QDV43870.1"/>
    <property type="molecule type" value="Genomic_DNA"/>
</dbReference>
<reference evidence="2 3" key="1">
    <citation type="submission" date="2019-03" db="EMBL/GenBank/DDBJ databases">
        <title>Deep-cultivation of Planctomycetes and their phenomic and genomic characterization uncovers novel biology.</title>
        <authorList>
            <person name="Wiegand S."/>
            <person name="Jogler M."/>
            <person name="Boedeker C."/>
            <person name="Pinto D."/>
            <person name="Vollmers J."/>
            <person name="Rivas-Marin E."/>
            <person name="Kohn T."/>
            <person name="Peeters S.H."/>
            <person name="Heuer A."/>
            <person name="Rast P."/>
            <person name="Oberbeckmann S."/>
            <person name="Bunk B."/>
            <person name="Jeske O."/>
            <person name="Meyerdierks A."/>
            <person name="Storesund J.E."/>
            <person name="Kallscheuer N."/>
            <person name="Luecker S."/>
            <person name="Lage O.M."/>
            <person name="Pohl T."/>
            <person name="Merkel B.J."/>
            <person name="Hornburger P."/>
            <person name="Mueller R.-W."/>
            <person name="Bruemmer F."/>
            <person name="Labrenz M."/>
            <person name="Spormann A.M."/>
            <person name="Op den Camp H."/>
            <person name="Overmann J."/>
            <person name="Amann R."/>
            <person name="Jetten M.S.M."/>
            <person name="Mascher T."/>
            <person name="Medema M.H."/>
            <person name="Devos D.P."/>
            <person name="Kaster A.-K."/>
            <person name="Ovreas L."/>
            <person name="Rohde M."/>
            <person name="Galperin M.Y."/>
            <person name="Jogler C."/>
        </authorList>
    </citation>
    <scope>NUCLEOTIDE SEQUENCE [LARGE SCALE GENOMIC DNA]</scope>
    <source>
        <strain evidence="2 3">Enr13</strain>
    </source>
</reference>
<dbReference type="SUPFAM" id="SSF52540">
    <property type="entry name" value="P-loop containing nucleoside triphosphate hydrolases"/>
    <property type="match status" value="1"/>
</dbReference>
<feature type="domain" description="NACHT" evidence="1">
    <location>
        <begin position="176"/>
        <end position="276"/>
    </location>
</feature>
<proteinExistence type="predicted"/>
<evidence type="ECO:0000313" key="3">
    <source>
        <dbReference type="Proteomes" id="UP000319004"/>
    </source>
</evidence>
<evidence type="ECO:0000313" key="2">
    <source>
        <dbReference type="EMBL" id="QDV43870.1"/>
    </source>
</evidence>
<dbReference type="KEGG" id="snep:Enr13x_37300"/>
<dbReference type="InterPro" id="IPR007111">
    <property type="entry name" value="NACHT_NTPase"/>
</dbReference>
<dbReference type="InterPro" id="IPR027417">
    <property type="entry name" value="P-loop_NTPase"/>
</dbReference>
<sequence>MSGVDWKQFENRVRSIASYRWYRPARAETVNGVRLDCVVKVEPDYWVIVEASKSTTLEKLRTDLAKFQAVRPALLTDNIYSKCYFVTQNEPSEGLITTGNGFHVNVMSFKTFSKELINHEVYRYAREARPFGSSVNPFNGESDPIEYVPVEYSTIDGTQTFDIAAISKRLSMGKRFVLLGEYGTGKSRCLRQIFHQMAIHAQEACMFPFAIDLRRHWGAKSGEEIVRRHFQDLGLSEYTDSILRAYTQGGVVFLLDGFDEIGSQAWSDKTSYLRAIRREAVVAIRDLIESSKGGVIVTGRHHFFDSNEEMLDCLGLIKAEDLVVYAPNEFSKEQMETYLTKAGIKISVPSWLPKRPLIGQVIASINAEEQSRIFLQEASEVAFWKEFVSVLCKREARIHHALHAEGIHSILKRLARITRQKPSNVGPISLNEVNQVFAELAGTLPVDESTAMLQRLPGLGRLSAESSDRQFVDAYILDGLRGDDLVDCLRKVSTLPLKDRFIHPLGSLGISIVTSECLREDQQRDAVYVARQLSESNPTFSSDIIAALAVANATTIDTKGMVITNGEFSKLDLTQENLVNLTLVSCVLHQLYLPESQPTNLFLKDCLVSEAFGISAAKPSLPPWLSSCSAERIHHMDTLDRIKQADLSPSELILVTILKKTFFQPGAGRKEEALMRGLGDLAKPGVAQKIVNRLLQEEILTQGPGRSGRIYRPNRSQTDRVGKIVADLGKSIDPIWEFASKLT</sequence>
<dbReference type="OrthoDB" id="1488560at2"/>